<accession>A0ABD3TPT8</accession>
<dbReference type="EMBL" id="JBJXBP010000003">
    <property type="protein sequence ID" value="KAL3838646.1"/>
    <property type="molecule type" value="Genomic_DNA"/>
</dbReference>
<name>A0ABD3TPT8_9LAMI</name>
<evidence type="ECO:0000313" key="2">
    <source>
        <dbReference type="Proteomes" id="UP001634393"/>
    </source>
</evidence>
<dbReference type="AlphaFoldDB" id="A0ABD3TPT8"/>
<comment type="caution">
    <text evidence="1">The sequence shown here is derived from an EMBL/GenBank/DDBJ whole genome shotgun (WGS) entry which is preliminary data.</text>
</comment>
<sequence>MLFCDFISWCNLPILLICKQPIKLMNFSIFKYS</sequence>
<dbReference type="Proteomes" id="UP001634393">
    <property type="component" value="Unassembled WGS sequence"/>
</dbReference>
<gene>
    <name evidence="1" type="ORF">ACJIZ3_023237</name>
</gene>
<reference evidence="1 2" key="1">
    <citation type="submission" date="2024-12" db="EMBL/GenBank/DDBJ databases">
        <title>The unique morphological basis and parallel evolutionary history of personate flowers in Penstemon.</title>
        <authorList>
            <person name="Depatie T.H."/>
            <person name="Wessinger C.A."/>
        </authorList>
    </citation>
    <scope>NUCLEOTIDE SEQUENCE [LARGE SCALE GENOMIC DNA]</scope>
    <source>
        <strain evidence="1">WTNN_2</strain>
        <tissue evidence="1">Leaf</tissue>
    </source>
</reference>
<proteinExistence type="predicted"/>
<keyword evidence="2" id="KW-1185">Reference proteome</keyword>
<organism evidence="1 2">
    <name type="scientific">Penstemon smallii</name>
    <dbReference type="NCBI Taxonomy" id="265156"/>
    <lineage>
        <taxon>Eukaryota</taxon>
        <taxon>Viridiplantae</taxon>
        <taxon>Streptophyta</taxon>
        <taxon>Embryophyta</taxon>
        <taxon>Tracheophyta</taxon>
        <taxon>Spermatophyta</taxon>
        <taxon>Magnoliopsida</taxon>
        <taxon>eudicotyledons</taxon>
        <taxon>Gunneridae</taxon>
        <taxon>Pentapetalae</taxon>
        <taxon>asterids</taxon>
        <taxon>lamiids</taxon>
        <taxon>Lamiales</taxon>
        <taxon>Plantaginaceae</taxon>
        <taxon>Cheloneae</taxon>
        <taxon>Penstemon</taxon>
    </lineage>
</organism>
<protein>
    <submittedName>
        <fullName evidence="1">Uncharacterized protein</fullName>
    </submittedName>
</protein>
<evidence type="ECO:0000313" key="1">
    <source>
        <dbReference type="EMBL" id="KAL3838646.1"/>
    </source>
</evidence>